<dbReference type="InterPro" id="IPR000515">
    <property type="entry name" value="MetI-like"/>
</dbReference>
<dbReference type="SUPFAM" id="SSF161098">
    <property type="entry name" value="MetI-like"/>
    <property type="match status" value="1"/>
</dbReference>
<evidence type="ECO:0000256" key="7">
    <source>
        <dbReference type="RuleBase" id="RU363032"/>
    </source>
</evidence>
<evidence type="ECO:0000256" key="3">
    <source>
        <dbReference type="ARBA" id="ARBA00022475"/>
    </source>
</evidence>
<organism evidence="9 10">
    <name type="scientific">Leucobacter weissii</name>
    <dbReference type="NCBI Taxonomy" id="1983706"/>
    <lineage>
        <taxon>Bacteria</taxon>
        <taxon>Bacillati</taxon>
        <taxon>Actinomycetota</taxon>
        <taxon>Actinomycetes</taxon>
        <taxon>Micrococcales</taxon>
        <taxon>Microbacteriaceae</taxon>
        <taxon>Leucobacter</taxon>
    </lineage>
</organism>
<protein>
    <submittedName>
        <fullName evidence="9">ABC transporter permease</fullName>
    </submittedName>
</protein>
<keyword evidence="3" id="KW-1003">Cell membrane</keyword>
<keyword evidence="4 7" id="KW-0812">Transmembrane</keyword>
<dbReference type="Proteomes" id="UP000664382">
    <property type="component" value="Unassembled WGS sequence"/>
</dbReference>
<evidence type="ECO:0000259" key="8">
    <source>
        <dbReference type="PROSITE" id="PS50928"/>
    </source>
</evidence>
<dbReference type="GO" id="GO:0055085">
    <property type="term" value="P:transmembrane transport"/>
    <property type="evidence" value="ECO:0007669"/>
    <property type="project" value="InterPro"/>
</dbReference>
<name>A0A939MK90_9MICO</name>
<feature type="transmembrane region" description="Helical" evidence="7">
    <location>
        <begin position="238"/>
        <end position="264"/>
    </location>
</feature>
<evidence type="ECO:0000256" key="5">
    <source>
        <dbReference type="ARBA" id="ARBA00022989"/>
    </source>
</evidence>
<evidence type="ECO:0000256" key="6">
    <source>
        <dbReference type="ARBA" id="ARBA00023136"/>
    </source>
</evidence>
<evidence type="ECO:0000313" key="10">
    <source>
        <dbReference type="Proteomes" id="UP000664382"/>
    </source>
</evidence>
<sequence length="273" mass="29520">MSTTEISKPVLPLAVESRPNRVPTWVKRLASPILLILVWEFAVLGGLLDGKVIAPPHQIPLTIAELWEDGSFQAALLTSSFRAISGLLLGTVLGAIAALIAGLWRFGHHTVDPIARLLLPIPATGLITLAILVFGIGEFTKISLVAFATFFPVYTNTLHGIRSVDPKFVELAAVAGLRRKGLILTVLIPSALPSFFVGLRFSASISWLLLVVVEQLNSTAGLGFLLTEAQRYFRTDIIMTALLFYGILGLLSDALVVGISKLVLPWRKEYDGS</sequence>
<feature type="transmembrane region" description="Helical" evidence="7">
    <location>
        <begin position="181"/>
        <end position="199"/>
    </location>
</feature>
<comment type="caution">
    <text evidence="9">The sequence shown here is derived from an EMBL/GenBank/DDBJ whole genome shotgun (WGS) entry which is preliminary data.</text>
</comment>
<reference evidence="9" key="1">
    <citation type="submission" date="2021-03" db="EMBL/GenBank/DDBJ databases">
        <title>Leucobacter chromiisoli sp. nov., isolated from chromium-containing soil of chemical plant.</title>
        <authorList>
            <person name="Xu Z."/>
        </authorList>
    </citation>
    <scope>NUCLEOTIDE SEQUENCE</scope>
    <source>
        <strain evidence="9">S27</strain>
    </source>
</reference>
<evidence type="ECO:0000256" key="4">
    <source>
        <dbReference type="ARBA" id="ARBA00022692"/>
    </source>
</evidence>
<dbReference type="Gene3D" id="1.10.3720.10">
    <property type="entry name" value="MetI-like"/>
    <property type="match status" value="1"/>
</dbReference>
<keyword evidence="6 7" id="KW-0472">Membrane</keyword>
<dbReference type="PANTHER" id="PTHR30151:SF38">
    <property type="entry name" value="ALIPHATIC SULFONATES TRANSPORT PERMEASE PROTEIN SSUC-RELATED"/>
    <property type="match status" value="1"/>
</dbReference>
<keyword evidence="2 7" id="KW-0813">Transport</keyword>
<dbReference type="EMBL" id="JAGDYM010000007">
    <property type="protein sequence ID" value="MBO1901775.1"/>
    <property type="molecule type" value="Genomic_DNA"/>
</dbReference>
<dbReference type="PANTHER" id="PTHR30151">
    <property type="entry name" value="ALKANE SULFONATE ABC TRANSPORTER-RELATED, MEMBRANE SUBUNIT"/>
    <property type="match status" value="1"/>
</dbReference>
<keyword evidence="5 7" id="KW-1133">Transmembrane helix</keyword>
<feature type="transmembrane region" description="Helical" evidence="7">
    <location>
        <begin position="205"/>
        <end position="226"/>
    </location>
</feature>
<keyword evidence="10" id="KW-1185">Reference proteome</keyword>
<feature type="domain" description="ABC transmembrane type-1" evidence="8">
    <location>
        <begin position="76"/>
        <end position="256"/>
    </location>
</feature>
<dbReference type="InterPro" id="IPR035906">
    <property type="entry name" value="MetI-like_sf"/>
</dbReference>
<dbReference type="CDD" id="cd06261">
    <property type="entry name" value="TM_PBP2"/>
    <property type="match status" value="1"/>
</dbReference>
<feature type="transmembrane region" description="Helical" evidence="7">
    <location>
        <begin position="142"/>
        <end position="161"/>
    </location>
</feature>
<accession>A0A939MK90</accession>
<dbReference type="PROSITE" id="PS50928">
    <property type="entry name" value="ABC_TM1"/>
    <property type="match status" value="1"/>
</dbReference>
<comment type="similarity">
    <text evidence="7">Belongs to the binding-protein-dependent transport system permease family.</text>
</comment>
<dbReference type="AlphaFoldDB" id="A0A939MK90"/>
<feature type="transmembrane region" description="Helical" evidence="7">
    <location>
        <begin position="117"/>
        <end position="136"/>
    </location>
</feature>
<dbReference type="Pfam" id="PF00528">
    <property type="entry name" value="BPD_transp_1"/>
    <property type="match status" value="1"/>
</dbReference>
<gene>
    <name evidence="9" type="ORF">J4H92_07400</name>
</gene>
<dbReference type="RefSeq" id="WP_208097529.1">
    <property type="nucleotide sequence ID" value="NZ_JAGDYM010000007.1"/>
</dbReference>
<evidence type="ECO:0000256" key="1">
    <source>
        <dbReference type="ARBA" id="ARBA00004651"/>
    </source>
</evidence>
<proteinExistence type="inferred from homology"/>
<evidence type="ECO:0000313" key="9">
    <source>
        <dbReference type="EMBL" id="MBO1901775.1"/>
    </source>
</evidence>
<feature type="transmembrane region" description="Helical" evidence="7">
    <location>
        <begin position="83"/>
        <end position="105"/>
    </location>
</feature>
<evidence type="ECO:0000256" key="2">
    <source>
        <dbReference type="ARBA" id="ARBA00022448"/>
    </source>
</evidence>
<comment type="subcellular location">
    <subcellularLocation>
        <location evidence="1 7">Cell membrane</location>
        <topology evidence="1 7">Multi-pass membrane protein</topology>
    </subcellularLocation>
</comment>
<dbReference type="GO" id="GO:0005886">
    <property type="term" value="C:plasma membrane"/>
    <property type="evidence" value="ECO:0007669"/>
    <property type="project" value="UniProtKB-SubCell"/>
</dbReference>